<dbReference type="Gene3D" id="2.60.40.10">
    <property type="entry name" value="Immunoglobulins"/>
    <property type="match status" value="1"/>
</dbReference>
<proteinExistence type="predicted"/>
<feature type="transmembrane region" description="Helical" evidence="2">
    <location>
        <begin position="214"/>
        <end position="233"/>
    </location>
</feature>
<feature type="compositionally biased region" description="Acidic residues" evidence="1">
    <location>
        <begin position="305"/>
        <end position="326"/>
    </location>
</feature>
<accession>A0A8C4HBK3</accession>
<evidence type="ECO:0000256" key="1">
    <source>
        <dbReference type="SAM" id="MobiDB-lite"/>
    </source>
</evidence>
<dbReference type="GeneTree" id="ENSGT00530000067736"/>
<evidence type="ECO:0000313" key="4">
    <source>
        <dbReference type="Ensembl" id="ENSDLAP00005040163.2"/>
    </source>
</evidence>
<keyword evidence="2" id="KW-0472">Membrane</keyword>
<dbReference type="InterPro" id="IPR036116">
    <property type="entry name" value="FN3_sf"/>
</dbReference>
<dbReference type="PANTHER" id="PTHR20859">
    <property type="entry name" value="INTERFERON/INTERLEUKIN RECEPTOR"/>
    <property type="match status" value="1"/>
</dbReference>
<protein>
    <recommendedName>
        <fullName evidence="3">Fibronectin type-III domain-containing protein</fullName>
    </recommendedName>
</protein>
<dbReference type="AlphaFoldDB" id="A0A8C4HBK3"/>
<reference evidence="4" key="2">
    <citation type="submission" date="2025-09" db="UniProtKB">
        <authorList>
            <consortium name="Ensembl"/>
        </authorList>
    </citation>
    <scope>IDENTIFICATION</scope>
</reference>
<sequence>MFSVLPPTNVTVSCQNFRVTASWEYSEPQPQTVFSINISGSPGWKEFNTTDRQYDLSNFIWESEDHYMGKYCINVTAIQGGTRSRPVTSKTFAFNILKTADICELDFPPVELIKRDSEAIISFTNPFNFYKELELAREKDSGLFTFSVEVSPDVYNGECNPNQESCVSFPKGVEKCVVLKGLLFASSGVGQVKFRETDPICVTESPGKFHMETLVILLSVFVVVLVVVTIFIFKAKAWTMDLPPLPKPLLFLTFFYKTLFVLSVFLSQLPKNGAQDYHVEVDPDVYNRIDCTDDSVRTECVSMDEEEEQKEQEEQVEEEQEEEEDIPHERNYDRLHFVQMDIGDGDMVDAYSAR</sequence>
<dbReference type="Ensembl" id="ENSDLAT00005042871.2">
    <property type="protein sequence ID" value="ENSDLAP00005040163.2"/>
    <property type="gene ID" value="ENSDLAG00005017913.2"/>
</dbReference>
<keyword evidence="5" id="KW-1185">Reference proteome</keyword>
<dbReference type="GO" id="GO:0004896">
    <property type="term" value="F:cytokine receptor activity"/>
    <property type="evidence" value="ECO:0007669"/>
    <property type="project" value="TreeGrafter"/>
</dbReference>
<evidence type="ECO:0000256" key="2">
    <source>
        <dbReference type="SAM" id="Phobius"/>
    </source>
</evidence>
<keyword evidence="2" id="KW-0812">Transmembrane</keyword>
<evidence type="ECO:0000259" key="3">
    <source>
        <dbReference type="Pfam" id="PF01108"/>
    </source>
</evidence>
<dbReference type="GO" id="GO:0005886">
    <property type="term" value="C:plasma membrane"/>
    <property type="evidence" value="ECO:0007669"/>
    <property type="project" value="TreeGrafter"/>
</dbReference>
<evidence type="ECO:0000313" key="5">
    <source>
        <dbReference type="Proteomes" id="UP000694389"/>
    </source>
</evidence>
<organism evidence="4 5">
    <name type="scientific">Dicentrarchus labrax</name>
    <name type="common">European seabass</name>
    <name type="synonym">Morone labrax</name>
    <dbReference type="NCBI Taxonomy" id="13489"/>
    <lineage>
        <taxon>Eukaryota</taxon>
        <taxon>Metazoa</taxon>
        <taxon>Chordata</taxon>
        <taxon>Craniata</taxon>
        <taxon>Vertebrata</taxon>
        <taxon>Euteleostomi</taxon>
        <taxon>Actinopterygii</taxon>
        <taxon>Neopterygii</taxon>
        <taxon>Teleostei</taxon>
        <taxon>Neoteleostei</taxon>
        <taxon>Acanthomorphata</taxon>
        <taxon>Eupercaria</taxon>
        <taxon>Moronidae</taxon>
        <taxon>Dicentrarchus</taxon>
    </lineage>
</organism>
<feature type="domain" description="Fibronectin type-III" evidence="3">
    <location>
        <begin position="3"/>
        <end position="84"/>
    </location>
</feature>
<dbReference type="PANTHER" id="PTHR20859:SF87">
    <property type="entry name" value="CYTOKINE RECEPTOR FAMILY MEMBER B13-RELATED"/>
    <property type="match status" value="1"/>
</dbReference>
<dbReference type="Proteomes" id="UP000694389">
    <property type="component" value="Unassembled WGS sequence"/>
</dbReference>
<dbReference type="InterPro" id="IPR013783">
    <property type="entry name" value="Ig-like_fold"/>
</dbReference>
<dbReference type="SUPFAM" id="SSF49265">
    <property type="entry name" value="Fibronectin type III"/>
    <property type="match status" value="1"/>
</dbReference>
<feature type="transmembrane region" description="Helical" evidence="2">
    <location>
        <begin position="245"/>
        <end position="266"/>
    </location>
</feature>
<name>A0A8C4HBK3_DICLA</name>
<dbReference type="InterPro" id="IPR050650">
    <property type="entry name" value="Type-II_Cytokine-TF_Rcpt"/>
</dbReference>
<keyword evidence="2" id="KW-1133">Transmembrane helix</keyword>
<dbReference type="InterPro" id="IPR003961">
    <property type="entry name" value="FN3_dom"/>
</dbReference>
<feature type="region of interest" description="Disordered" evidence="1">
    <location>
        <begin position="305"/>
        <end position="334"/>
    </location>
</feature>
<reference evidence="4" key="1">
    <citation type="submission" date="2025-08" db="UniProtKB">
        <authorList>
            <consortium name="Ensembl"/>
        </authorList>
    </citation>
    <scope>IDENTIFICATION</scope>
</reference>
<dbReference type="Pfam" id="PF01108">
    <property type="entry name" value="Tissue_fac"/>
    <property type="match status" value="1"/>
</dbReference>